<protein>
    <recommendedName>
        <fullName evidence="3">Lipoprotein</fullName>
    </recommendedName>
</protein>
<evidence type="ECO:0008006" key="3">
    <source>
        <dbReference type="Google" id="ProtNLM"/>
    </source>
</evidence>
<organism evidence="1 2">
    <name type="scientific">Embleya scabrispora</name>
    <dbReference type="NCBI Taxonomy" id="159449"/>
    <lineage>
        <taxon>Bacteria</taxon>
        <taxon>Bacillati</taxon>
        <taxon>Actinomycetota</taxon>
        <taxon>Actinomycetes</taxon>
        <taxon>Kitasatosporales</taxon>
        <taxon>Streptomycetaceae</taxon>
        <taxon>Embleya</taxon>
    </lineage>
</organism>
<name>A0A1T3NR41_9ACTN</name>
<dbReference type="AlphaFoldDB" id="A0A1T3NR41"/>
<accession>A0A1T3NR41</accession>
<proteinExistence type="predicted"/>
<evidence type="ECO:0000313" key="2">
    <source>
        <dbReference type="Proteomes" id="UP000190037"/>
    </source>
</evidence>
<dbReference type="Proteomes" id="UP000190037">
    <property type="component" value="Unassembled WGS sequence"/>
</dbReference>
<sequence length="138" mass="14559">MSRAVRGTTPALAAVVTISCSVSGADFDRPWHDTTRDYLHAVAAGRPAAAFHGTCDGAREEDTRRVVAGEGADFTFSFVDSTREDDLATVNVSITGSDHSPSPYSVDLRREHGKWFVCHLATGNTAIDAGLPGNAPIG</sequence>
<dbReference type="EMBL" id="MWQN01000002">
    <property type="protein sequence ID" value="OPC79383.1"/>
    <property type="molecule type" value="Genomic_DNA"/>
</dbReference>
<reference evidence="1 2" key="1">
    <citation type="submission" date="2017-03" db="EMBL/GenBank/DDBJ databases">
        <title>Draft genome sequence of Streptomyces scabrisporus NF3, endophyte isolated from Amphipterygium adstringens.</title>
        <authorList>
            <person name="Vazquez M."/>
            <person name="Ceapa C.D."/>
            <person name="Rodriguez Luna D."/>
            <person name="Sanchez Esquivel S."/>
        </authorList>
    </citation>
    <scope>NUCLEOTIDE SEQUENCE [LARGE SCALE GENOMIC DNA]</scope>
    <source>
        <strain evidence="1 2">NF3</strain>
    </source>
</reference>
<gene>
    <name evidence="1" type="ORF">B4N89_35700</name>
</gene>
<dbReference type="PROSITE" id="PS51257">
    <property type="entry name" value="PROKAR_LIPOPROTEIN"/>
    <property type="match status" value="1"/>
</dbReference>
<evidence type="ECO:0000313" key="1">
    <source>
        <dbReference type="EMBL" id="OPC79383.1"/>
    </source>
</evidence>
<keyword evidence="2" id="KW-1185">Reference proteome</keyword>
<comment type="caution">
    <text evidence="1">The sequence shown here is derived from an EMBL/GenBank/DDBJ whole genome shotgun (WGS) entry which is preliminary data.</text>
</comment>